<dbReference type="InterPro" id="IPR010664">
    <property type="entry name" value="LipoPS_assembly_LptC-rel"/>
</dbReference>
<dbReference type="GO" id="GO:0015221">
    <property type="term" value="F:lipopolysaccharide transmembrane transporter activity"/>
    <property type="evidence" value="ECO:0007669"/>
    <property type="project" value="InterPro"/>
</dbReference>
<feature type="region of interest" description="Disordered" evidence="1">
    <location>
        <begin position="205"/>
        <end position="231"/>
    </location>
</feature>
<proteinExistence type="predicted"/>
<dbReference type="Pfam" id="PF06835">
    <property type="entry name" value="LptC"/>
    <property type="match status" value="1"/>
</dbReference>
<dbReference type="AlphaFoldDB" id="A0A7Y3RMH8"/>
<protein>
    <submittedName>
        <fullName evidence="2">LPS export ABC transporter periplasmic protein LptC</fullName>
    </submittedName>
</protein>
<evidence type="ECO:0000313" key="3">
    <source>
        <dbReference type="Proteomes" id="UP000536835"/>
    </source>
</evidence>
<reference evidence="2 3" key="1">
    <citation type="submission" date="2020-05" db="EMBL/GenBank/DDBJ databases">
        <title>Parvularcula mediterraneae sp. nov., isolated from polypropylene straw from shallow seawater of the seashore of Laganas in Zakynthos island, Greece.</title>
        <authorList>
            <person name="Szabo I."/>
            <person name="Al-Omari J."/>
            <person name="Rado J."/>
            <person name="Szerdahelyi G.S."/>
        </authorList>
    </citation>
    <scope>NUCLEOTIDE SEQUENCE [LARGE SCALE GENOMIC DNA]</scope>
    <source>
        <strain evidence="2 3">ZS-1/3</strain>
    </source>
</reference>
<organism evidence="2 3">
    <name type="scientific">Parvularcula mediterranea</name>
    <dbReference type="NCBI Taxonomy" id="2732508"/>
    <lineage>
        <taxon>Bacteria</taxon>
        <taxon>Pseudomonadati</taxon>
        <taxon>Pseudomonadota</taxon>
        <taxon>Alphaproteobacteria</taxon>
        <taxon>Parvularculales</taxon>
        <taxon>Parvularculaceae</taxon>
        <taxon>Parvularcula</taxon>
    </lineage>
</organism>
<dbReference type="Gene3D" id="2.60.450.10">
    <property type="entry name" value="Lipopolysaccharide (LPS) transport protein A like domain"/>
    <property type="match status" value="1"/>
</dbReference>
<dbReference type="Proteomes" id="UP000536835">
    <property type="component" value="Unassembled WGS sequence"/>
</dbReference>
<evidence type="ECO:0000256" key="1">
    <source>
        <dbReference type="SAM" id="MobiDB-lite"/>
    </source>
</evidence>
<dbReference type="InterPro" id="IPR026265">
    <property type="entry name" value="LptC"/>
</dbReference>
<accession>A0A7Y3RMH8</accession>
<dbReference type="RefSeq" id="WP_173197849.1">
    <property type="nucleotide sequence ID" value="NZ_JABFCX010000002.1"/>
</dbReference>
<comment type="caution">
    <text evidence="2">The sequence shown here is derived from an EMBL/GenBank/DDBJ whole genome shotgun (WGS) entry which is preliminary data.</text>
</comment>
<sequence length="231" mass="25505">MPRRADYPELSDTALRVTQHTALVRHLRLAVPALAVGLVITYAMSATPPRIDREFLNQFSTIEETEGEDVRLASPRYAGEDLDGMPFEMAATTARRSVDNPDRIGLDMPEARRVRQDGQATLVRAKDGLYDQAGRTVDLSNGVELEQQGDNGTFLLETDAAELDLETQTVTSVTEVRGTGQSGTVRADRGTFFQSEDRIVLEGDVKITLDPQKKKKEGEAKEAEPETDKKN</sequence>
<evidence type="ECO:0000313" key="2">
    <source>
        <dbReference type="EMBL" id="NNU15987.1"/>
    </source>
</evidence>
<gene>
    <name evidence="2" type="primary">lptC</name>
    <name evidence="2" type="ORF">HK107_06595</name>
</gene>
<feature type="compositionally biased region" description="Basic and acidic residues" evidence="1">
    <location>
        <begin position="216"/>
        <end position="231"/>
    </location>
</feature>
<dbReference type="EMBL" id="JABFCX010000002">
    <property type="protein sequence ID" value="NNU15987.1"/>
    <property type="molecule type" value="Genomic_DNA"/>
</dbReference>
<name>A0A7Y3RMH8_9PROT</name>
<dbReference type="NCBIfam" id="TIGR04409">
    <property type="entry name" value="LptC_YrbK"/>
    <property type="match status" value="1"/>
</dbReference>
<dbReference type="GO" id="GO:0005886">
    <property type="term" value="C:plasma membrane"/>
    <property type="evidence" value="ECO:0007669"/>
    <property type="project" value="InterPro"/>
</dbReference>
<keyword evidence="3" id="KW-1185">Reference proteome</keyword>